<dbReference type="Gene3D" id="3.10.20.30">
    <property type="match status" value="1"/>
</dbReference>
<evidence type="ECO:0000256" key="3">
    <source>
        <dbReference type="ARBA" id="ARBA00022714"/>
    </source>
</evidence>
<evidence type="ECO:0000259" key="9">
    <source>
        <dbReference type="PROSITE" id="PS51384"/>
    </source>
</evidence>
<dbReference type="Gene3D" id="2.40.30.10">
    <property type="entry name" value="Translation factors"/>
    <property type="match status" value="1"/>
</dbReference>
<dbReference type="PANTHER" id="PTHR47354">
    <property type="entry name" value="NADH OXIDOREDUCTASE HCR"/>
    <property type="match status" value="1"/>
</dbReference>
<dbReference type="EMBL" id="JARXVE010000002">
    <property type="protein sequence ID" value="MDH6194915.1"/>
    <property type="molecule type" value="Genomic_DNA"/>
</dbReference>
<dbReference type="PRINTS" id="PR00409">
    <property type="entry name" value="PHDIOXRDTASE"/>
</dbReference>
<dbReference type="PROSITE" id="PS51384">
    <property type="entry name" value="FAD_FR"/>
    <property type="match status" value="1"/>
</dbReference>
<comment type="caution">
    <text evidence="10">The sequence shown here is derived from an EMBL/GenBank/DDBJ whole genome shotgun (WGS) entry which is preliminary data.</text>
</comment>
<dbReference type="InterPro" id="IPR001041">
    <property type="entry name" value="2Fe-2S_ferredoxin-type"/>
</dbReference>
<keyword evidence="4" id="KW-0479">Metal-binding</keyword>
<dbReference type="InterPro" id="IPR039261">
    <property type="entry name" value="FNR_nucleotide-bd"/>
</dbReference>
<evidence type="ECO:0000256" key="7">
    <source>
        <dbReference type="ARBA" id="ARBA00023014"/>
    </source>
</evidence>
<evidence type="ECO:0000256" key="6">
    <source>
        <dbReference type="ARBA" id="ARBA00023004"/>
    </source>
</evidence>
<dbReference type="InterPro" id="IPR017927">
    <property type="entry name" value="FAD-bd_FR_type"/>
</dbReference>
<comment type="cofactor">
    <cofactor evidence="1">
        <name>FAD</name>
        <dbReference type="ChEBI" id="CHEBI:57692"/>
    </cofactor>
</comment>
<keyword evidence="3" id="KW-0001">2Fe-2S</keyword>
<feature type="domain" description="2Fe-2S ferredoxin-type" evidence="8">
    <location>
        <begin position="232"/>
        <end position="317"/>
    </location>
</feature>
<keyword evidence="7" id="KW-0411">Iron-sulfur</keyword>
<dbReference type="InterPro" id="IPR012675">
    <property type="entry name" value="Beta-grasp_dom_sf"/>
</dbReference>
<keyword evidence="5 10" id="KW-0560">Oxidoreductase</keyword>
<dbReference type="Pfam" id="PF00111">
    <property type="entry name" value="Fer2"/>
    <property type="match status" value="1"/>
</dbReference>
<evidence type="ECO:0000256" key="2">
    <source>
        <dbReference type="ARBA" id="ARBA00022630"/>
    </source>
</evidence>
<dbReference type="InterPro" id="IPR017938">
    <property type="entry name" value="Riboflavin_synthase-like_b-brl"/>
</dbReference>
<keyword evidence="11" id="KW-1185">Reference proteome</keyword>
<dbReference type="CDD" id="cd06185">
    <property type="entry name" value="PDR_like"/>
    <property type="match status" value="1"/>
</dbReference>
<proteinExistence type="predicted"/>
<accession>A0ABT6KYL1</accession>
<organism evidence="10 11">
    <name type="scientific">Mycolicibacterium frederiksbergense</name>
    <dbReference type="NCBI Taxonomy" id="117567"/>
    <lineage>
        <taxon>Bacteria</taxon>
        <taxon>Bacillati</taxon>
        <taxon>Actinomycetota</taxon>
        <taxon>Actinomycetes</taxon>
        <taxon>Mycobacteriales</taxon>
        <taxon>Mycobacteriaceae</taxon>
        <taxon>Mycolicibacterium</taxon>
    </lineage>
</organism>
<evidence type="ECO:0000313" key="10">
    <source>
        <dbReference type="EMBL" id="MDH6194915.1"/>
    </source>
</evidence>
<dbReference type="InterPro" id="IPR036010">
    <property type="entry name" value="2Fe-2S_ferredoxin-like_sf"/>
</dbReference>
<dbReference type="GO" id="GO:0016491">
    <property type="term" value="F:oxidoreductase activity"/>
    <property type="evidence" value="ECO:0007669"/>
    <property type="project" value="UniProtKB-KW"/>
</dbReference>
<evidence type="ECO:0000256" key="1">
    <source>
        <dbReference type="ARBA" id="ARBA00001974"/>
    </source>
</evidence>
<dbReference type="InterPro" id="IPR006058">
    <property type="entry name" value="2Fe2S_fd_BS"/>
</dbReference>
<evidence type="ECO:0000256" key="5">
    <source>
        <dbReference type="ARBA" id="ARBA00023002"/>
    </source>
</evidence>
<keyword evidence="6" id="KW-0408">Iron</keyword>
<gene>
    <name evidence="10" type="ORF">M2272_001544</name>
</gene>
<dbReference type="Pfam" id="PF00175">
    <property type="entry name" value="NAD_binding_1"/>
    <property type="match status" value="1"/>
</dbReference>
<dbReference type="PANTHER" id="PTHR47354:SF1">
    <property type="entry name" value="CARNITINE MONOOXYGENASE REDUCTASE SUBUNIT"/>
    <property type="match status" value="1"/>
</dbReference>
<dbReference type="EC" id="1.1.1.404" evidence="10"/>
<dbReference type="SUPFAM" id="SSF52343">
    <property type="entry name" value="Ferredoxin reductase-like, C-terminal NADP-linked domain"/>
    <property type="match status" value="1"/>
</dbReference>
<dbReference type="Proteomes" id="UP001160130">
    <property type="component" value="Unassembled WGS sequence"/>
</dbReference>
<keyword evidence="2" id="KW-0285">Flavoprotein</keyword>
<sequence length="317" mass="33685">MTANRMKLHVIQLRLEATEVISVVLASPDGDRLPTWAAGAHIAITLPSGRVRQYSLCGPPDDPYHYTIAVLRVADGRGGSREVHEALRIGDVVEVGEPQNAFALGPAPRYVFIAGGIGITPISAMIDELCRTPGHPEFTVIYGGRSRSAMAFADRLAGIEGVHLVPQDEKGLPDIAGVFADSPAGTHVYCCGPSAMLTAVGEISERYPDIELHVERFAAAAAPVIRTDDESFEVELARTGATVLVPPDKSVLDAVLEVAPEVPYSCTGGFCGTCETKVLAGEVDHRDDLLTEVERAANTSMMICVSRSLGGKLTLDL</sequence>
<dbReference type="CDD" id="cd00207">
    <property type="entry name" value="fer2"/>
    <property type="match status" value="1"/>
</dbReference>
<evidence type="ECO:0000313" key="11">
    <source>
        <dbReference type="Proteomes" id="UP001160130"/>
    </source>
</evidence>
<evidence type="ECO:0000256" key="4">
    <source>
        <dbReference type="ARBA" id="ARBA00022723"/>
    </source>
</evidence>
<dbReference type="InterPro" id="IPR050415">
    <property type="entry name" value="MRET"/>
</dbReference>
<dbReference type="PROSITE" id="PS51085">
    <property type="entry name" value="2FE2S_FER_2"/>
    <property type="match status" value="1"/>
</dbReference>
<protein>
    <submittedName>
        <fullName evidence="10">Ferredoxin-NADP reductase</fullName>
        <ecNumber evidence="10">1.1.1.404</ecNumber>
    </submittedName>
</protein>
<reference evidence="10 11" key="1">
    <citation type="submission" date="2023-04" db="EMBL/GenBank/DDBJ databases">
        <title>Forest soil microbial communities from Buena Vista Peninsula, Colon Province, Panama.</title>
        <authorList>
            <person name="Bouskill N."/>
        </authorList>
    </citation>
    <scope>NUCLEOTIDE SEQUENCE [LARGE SCALE GENOMIC DNA]</scope>
    <source>
        <strain evidence="10 11">AC80</strain>
    </source>
</reference>
<dbReference type="Gene3D" id="3.40.50.80">
    <property type="entry name" value="Nucleotide-binding domain of ferredoxin-NADP reductase (FNR) module"/>
    <property type="match status" value="1"/>
</dbReference>
<dbReference type="InterPro" id="IPR001433">
    <property type="entry name" value="OxRdtase_FAD/NAD-bd"/>
</dbReference>
<dbReference type="SUPFAM" id="SSF63380">
    <property type="entry name" value="Riboflavin synthase domain-like"/>
    <property type="match status" value="1"/>
</dbReference>
<evidence type="ECO:0000259" key="8">
    <source>
        <dbReference type="PROSITE" id="PS51085"/>
    </source>
</evidence>
<dbReference type="SUPFAM" id="SSF54292">
    <property type="entry name" value="2Fe-2S ferredoxin-like"/>
    <property type="match status" value="1"/>
</dbReference>
<feature type="domain" description="FAD-binding FR-type" evidence="9">
    <location>
        <begin position="3"/>
        <end position="105"/>
    </location>
</feature>
<name>A0ABT6KYL1_9MYCO</name>
<dbReference type="PROSITE" id="PS00197">
    <property type="entry name" value="2FE2S_FER_1"/>
    <property type="match status" value="1"/>
</dbReference>